<keyword evidence="6" id="KW-1185">Reference proteome</keyword>
<dbReference type="PANTHER" id="PTHR37042:SF4">
    <property type="entry name" value="OUTER MEMBRANE PROTEIN RV1973"/>
    <property type="match status" value="1"/>
</dbReference>
<evidence type="ECO:0000313" key="5">
    <source>
        <dbReference type="EMBL" id="SRX78305.1"/>
    </source>
</evidence>
<proteinExistence type="predicted"/>
<dbReference type="RefSeq" id="WP_083141772.1">
    <property type="nucleotide sequence ID" value="NZ_CP157737.1"/>
</dbReference>
<feature type="transmembrane region" description="Helical" evidence="4">
    <location>
        <begin position="77"/>
        <end position="97"/>
    </location>
</feature>
<dbReference type="Proteomes" id="UP000252008">
    <property type="component" value="Unassembled WGS sequence"/>
</dbReference>
<evidence type="ECO:0000256" key="2">
    <source>
        <dbReference type="ARBA" id="ARBA00023136"/>
    </source>
</evidence>
<evidence type="ECO:0000256" key="3">
    <source>
        <dbReference type="SAM" id="MobiDB-lite"/>
    </source>
</evidence>
<keyword evidence="4" id="KW-1133">Transmembrane helix</keyword>
<comment type="subcellular location">
    <subcellularLocation>
        <location evidence="1">Membrane</location>
    </subcellularLocation>
</comment>
<dbReference type="AlphaFoldDB" id="A0A375YB29"/>
<protein>
    <recommendedName>
        <fullName evidence="7">Outer membrane protein</fullName>
    </recommendedName>
</protein>
<accession>A0A375YB29</accession>
<dbReference type="STRING" id="39692.BST38_03005"/>
<keyword evidence="2 4" id="KW-0472">Membrane</keyword>
<dbReference type="GO" id="GO:0016020">
    <property type="term" value="C:membrane"/>
    <property type="evidence" value="ECO:0007669"/>
    <property type="project" value="UniProtKB-SubCell"/>
</dbReference>
<reference evidence="5 6" key="1">
    <citation type="submission" date="2018-05" db="EMBL/GenBank/DDBJ databases">
        <authorList>
            <consortium name="IHU Genomes"/>
        </authorList>
    </citation>
    <scope>NUCLEOTIDE SEQUENCE [LARGE SCALE GENOMIC DNA]</scope>
    <source>
        <strain evidence="5 6">P7335</strain>
    </source>
</reference>
<sequence length="200" mass="20805">MTPRIDEIGDDTVSDLALADSPPATAPDDGAPPAAPARGPAVLRWVVYLVLPLLVVATALGVGFLKWQLDSEAAPSGGVAAAPVAAATEGVVAMLSYRPDRVREDLTAAAERMTGDFRTEYTTLINDVVAPGAEEQRISAEAAVPAAAVISADGDRARVLVYINQTTTVGTEAPTDTQSSAHVDMQKVGDRWLIAGFEPI</sequence>
<evidence type="ECO:0000313" key="6">
    <source>
        <dbReference type="Proteomes" id="UP000252008"/>
    </source>
</evidence>
<dbReference type="PANTHER" id="PTHR37042">
    <property type="entry name" value="OUTER MEMBRANE PROTEIN RV1973"/>
    <property type="match status" value="1"/>
</dbReference>
<evidence type="ECO:0000256" key="4">
    <source>
        <dbReference type="SAM" id="Phobius"/>
    </source>
</evidence>
<keyword evidence="4" id="KW-0812">Transmembrane</keyword>
<gene>
    <name evidence="5" type="ORF">MPP7335_00028</name>
</gene>
<name>A0A375YB29_MYCPF</name>
<feature type="compositionally biased region" description="Low complexity" evidence="3">
    <location>
        <begin position="15"/>
        <end position="35"/>
    </location>
</feature>
<evidence type="ECO:0000256" key="1">
    <source>
        <dbReference type="ARBA" id="ARBA00004370"/>
    </source>
</evidence>
<evidence type="ECO:0008006" key="7">
    <source>
        <dbReference type="Google" id="ProtNLM"/>
    </source>
</evidence>
<organism evidence="5 6">
    <name type="scientific">Mycolicibacterium parafortuitum</name>
    <name type="common">Mycobacterium parafortuitum</name>
    <dbReference type="NCBI Taxonomy" id="39692"/>
    <lineage>
        <taxon>Bacteria</taxon>
        <taxon>Bacillati</taxon>
        <taxon>Actinomycetota</taxon>
        <taxon>Actinomycetes</taxon>
        <taxon>Mycobacteriales</taxon>
        <taxon>Mycobacteriaceae</taxon>
        <taxon>Mycolicibacterium</taxon>
    </lineage>
</organism>
<dbReference type="EMBL" id="UEGS01000001">
    <property type="protein sequence ID" value="SRX78305.1"/>
    <property type="molecule type" value="Genomic_DNA"/>
</dbReference>
<feature type="region of interest" description="Disordered" evidence="3">
    <location>
        <begin position="1"/>
        <end position="35"/>
    </location>
</feature>
<feature type="transmembrane region" description="Helical" evidence="4">
    <location>
        <begin position="45"/>
        <end position="65"/>
    </location>
</feature>